<feature type="region of interest" description="Disordered" evidence="9">
    <location>
        <begin position="1085"/>
        <end position="1104"/>
    </location>
</feature>
<dbReference type="InterPro" id="IPR003599">
    <property type="entry name" value="Ig_sub"/>
</dbReference>
<gene>
    <name evidence="12" type="ORF">Cadr_000025673</name>
</gene>
<dbReference type="InterPro" id="IPR025155">
    <property type="entry name" value="WxxW_domain"/>
</dbReference>
<dbReference type="InterPro" id="IPR007110">
    <property type="entry name" value="Ig-like_dom"/>
</dbReference>
<evidence type="ECO:0000313" key="12">
    <source>
        <dbReference type="EMBL" id="KAB1259781.1"/>
    </source>
</evidence>
<name>A0A5N4CLH7_CAMDR</name>
<dbReference type="InterPro" id="IPR056255">
    <property type="entry name" value="CILP-1/2_dom"/>
</dbReference>
<dbReference type="Pfam" id="PF23730">
    <property type="entry name" value="CILP_8th"/>
    <property type="match status" value="1"/>
</dbReference>
<feature type="domain" description="Ig-like" evidence="11">
    <location>
        <begin position="240"/>
        <end position="324"/>
    </location>
</feature>
<dbReference type="GO" id="GO:0005615">
    <property type="term" value="C:extracellular space"/>
    <property type="evidence" value="ECO:0007669"/>
    <property type="project" value="TreeGrafter"/>
</dbReference>
<dbReference type="EMBL" id="JWIN03000022">
    <property type="protein sequence ID" value="KAB1259781.1"/>
    <property type="molecule type" value="Genomic_DNA"/>
</dbReference>
<evidence type="ECO:0000256" key="3">
    <source>
        <dbReference type="ARBA" id="ARBA00022530"/>
    </source>
</evidence>
<comment type="caution">
    <text evidence="12">The sequence shown here is derived from an EMBL/GenBank/DDBJ whole genome shotgun (WGS) entry which is preliminary data.</text>
</comment>
<evidence type="ECO:0000256" key="4">
    <source>
        <dbReference type="ARBA" id="ARBA00022685"/>
    </source>
</evidence>
<dbReference type="SMART" id="SM00408">
    <property type="entry name" value="IGc2"/>
    <property type="match status" value="1"/>
</dbReference>
<dbReference type="PROSITE" id="PS50835">
    <property type="entry name" value="IG_LIKE"/>
    <property type="match status" value="1"/>
</dbReference>
<feature type="signal peptide" evidence="10">
    <location>
        <begin position="1"/>
        <end position="22"/>
    </location>
</feature>
<dbReference type="AlphaFoldDB" id="A0A5N4CLH7"/>
<protein>
    <submittedName>
        <fullName evidence="12">Cartilage intermediate layer protein 2</fullName>
    </submittedName>
</protein>
<feature type="chain" id="PRO_5024458546" evidence="10">
    <location>
        <begin position="23"/>
        <end position="1104"/>
    </location>
</feature>
<evidence type="ECO:0000256" key="10">
    <source>
        <dbReference type="SAM" id="SignalP"/>
    </source>
</evidence>
<evidence type="ECO:0000256" key="5">
    <source>
        <dbReference type="ARBA" id="ARBA00022729"/>
    </source>
</evidence>
<proteinExistence type="predicted"/>
<evidence type="ECO:0000313" key="13">
    <source>
        <dbReference type="Proteomes" id="UP000299084"/>
    </source>
</evidence>
<dbReference type="Pfam" id="PF13330">
    <property type="entry name" value="Mucin2_WxxW"/>
    <property type="match status" value="1"/>
</dbReference>
<dbReference type="InterPro" id="IPR056258">
    <property type="entry name" value="CILP-1/2_C"/>
</dbReference>
<dbReference type="PANTHER" id="PTHR15031">
    <property type="entry name" value="CARTILAGE INTERMEDIATE LAYER PROTEIN CLIP"/>
    <property type="match status" value="1"/>
</dbReference>
<dbReference type="Pfam" id="PF13620">
    <property type="entry name" value="CarboxypepD_reg"/>
    <property type="match status" value="1"/>
</dbReference>
<dbReference type="InterPro" id="IPR013783">
    <property type="entry name" value="Ig-like_fold"/>
</dbReference>
<accession>A0A5N4CLH7</accession>
<dbReference type="FunFam" id="2.60.40.10:FF:001254">
    <property type="entry name" value="Cartilage intermediate layer protein 2"/>
    <property type="match status" value="1"/>
</dbReference>
<evidence type="ECO:0000259" key="11">
    <source>
        <dbReference type="PROSITE" id="PS50835"/>
    </source>
</evidence>
<dbReference type="InterPro" id="IPR056257">
    <property type="entry name" value="CILP-1/2_8th"/>
</dbReference>
<keyword evidence="8" id="KW-0393">Immunoglobulin domain</keyword>
<keyword evidence="13" id="KW-1185">Reference proteome</keyword>
<evidence type="ECO:0000256" key="9">
    <source>
        <dbReference type="SAM" id="MobiDB-lite"/>
    </source>
</evidence>
<evidence type="ECO:0000256" key="8">
    <source>
        <dbReference type="ARBA" id="ARBA00023319"/>
    </source>
</evidence>
<keyword evidence="3" id="KW-0272">Extracellular matrix</keyword>
<comment type="subcellular location">
    <subcellularLocation>
        <location evidence="1">Secreted</location>
        <location evidence="1">Extracellular space</location>
        <location evidence="1">Extracellular matrix</location>
    </subcellularLocation>
</comment>
<dbReference type="Gene3D" id="2.60.40.10">
    <property type="entry name" value="Immunoglobulins"/>
    <property type="match status" value="1"/>
</dbReference>
<keyword evidence="5 10" id="KW-0732">Signal</keyword>
<evidence type="ECO:0000256" key="1">
    <source>
        <dbReference type="ARBA" id="ARBA00004498"/>
    </source>
</evidence>
<dbReference type="InterPro" id="IPR008969">
    <property type="entry name" value="CarboxyPept-like_regulatory"/>
</dbReference>
<dbReference type="SUPFAM" id="SSF49464">
    <property type="entry name" value="Carboxypeptidase regulatory domain-like"/>
    <property type="match status" value="1"/>
</dbReference>
<keyword evidence="4" id="KW-0165">Cleavage on pair of basic residues</keyword>
<dbReference type="SMART" id="SM00409">
    <property type="entry name" value="IG"/>
    <property type="match status" value="1"/>
</dbReference>
<keyword evidence="6" id="KW-1015">Disulfide bond</keyword>
<dbReference type="Pfam" id="PF23599">
    <property type="entry name" value="CILP_C"/>
    <property type="match status" value="1"/>
</dbReference>
<evidence type="ECO:0000256" key="7">
    <source>
        <dbReference type="ARBA" id="ARBA00023180"/>
    </source>
</evidence>
<dbReference type="Pfam" id="PF23708">
    <property type="entry name" value="CILP_5th"/>
    <property type="match status" value="1"/>
</dbReference>
<dbReference type="InterPro" id="IPR056256">
    <property type="entry name" value="CILP-1/2_b-sand_dom2"/>
</dbReference>
<keyword evidence="7" id="KW-0325">Glycoprotein</keyword>
<evidence type="ECO:0000256" key="2">
    <source>
        <dbReference type="ARBA" id="ARBA00022525"/>
    </source>
</evidence>
<dbReference type="SUPFAM" id="SSF48726">
    <property type="entry name" value="Immunoglobulin"/>
    <property type="match status" value="1"/>
</dbReference>
<dbReference type="Pfam" id="PF23591">
    <property type="entry name" value="CILP"/>
    <property type="match status" value="1"/>
</dbReference>
<dbReference type="InterPro" id="IPR003598">
    <property type="entry name" value="Ig_sub2"/>
</dbReference>
<reference evidence="12 13" key="1">
    <citation type="journal article" date="2019" name="Mol. Ecol. Resour.">
        <title>Improving Illumina assemblies with Hi-C and long reads: an example with the North African dromedary.</title>
        <authorList>
            <person name="Elbers J.P."/>
            <person name="Rogers M.F."/>
            <person name="Perelman P.L."/>
            <person name="Proskuryakova A.A."/>
            <person name="Serdyukova N.A."/>
            <person name="Johnson W.E."/>
            <person name="Horin P."/>
            <person name="Corander J."/>
            <person name="Murphy D."/>
            <person name="Burger P.A."/>
        </authorList>
    </citation>
    <scope>NUCLEOTIDE SEQUENCE [LARGE SCALE GENOMIC DNA]</scope>
    <source>
        <strain evidence="12">Drom800</strain>
        <tissue evidence="12">Blood</tissue>
    </source>
</reference>
<dbReference type="InterPro" id="IPR039675">
    <property type="entry name" value="CILP1/CILP2"/>
</dbReference>
<dbReference type="STRING" id="9838.ENSCDRP00005016343"/>
<sequence length="1104" mass="120539">MASLPTLLCLCVAAAHLAGARGTTTEEPTVTVWGLEGSSLRPGQPSPALEDWEEASEWTSWFNVDHPGGDGDFESLAAIRFYYGPARVCPRPLALEARTTDWALPSAVGERVHLNPTRGFWCLNREQPRGRSCSNYHVRFRCPLGCGPNTCGCPNHILLGSVVTPSGRPLPGARVSLRDWPGVVATSDAQGTFRMPGVCASSRANVSAQMDGFSAGVAQAQTNSSLSAVVTVVLDKLEKPYLVKHPESRVREVGQNVTFCCKASGTPMPKKYSWFHNGTLLDRRTHRYGAHLELHGLHPDQAGTYHCKAWNDAGAVRSGTARLTVLVPGQPACNPQPREHLIKLPDECTQPGGSPAYLDVGLCPDTLCPSPAGSGPRCGDTGSRCCSVRRLESRKIHCSGSLLPVKIVAECGCQKCLPPRGLVRGRVVAADSREPLRFAQILLGREPIGFTSYQGDFTIEVPPSTQRLVITFVDPRGQFVDTVRVLPFDPRGAGVYHEVKAMRKKAPVILDASQSNTISLGELEDEDPLGELVIPPGAFRRADGEPYSGPVEARVTFVDPRDLTSAAAAPSDLRFVDSDGELAPLRTYGMFSVDLRAAGSGEQLQTGPVAVRVAASQIRMAGHVEALKLWSLNPDTGLWEEESGFQRERSAAPRVRREERVFLVGNVEIRERRLFNLDVPERRRCFVKVRAYANDKFTPNEQVEGVVVTLVNLEPAPGYSANPRSWGRFDSAVTGPNGACLPAFCDADRPDAYTALVTATLGGEELEPAPSRPRPLAATVGVTQPYLDRLGYRRTDHDDPSFKRNGFRINLAKPRSGDPAEANGPVYPWRSLRECQEAPVTASHFRFSRVEADKYEYNVVPFREGAPASWTGDLLSWWPNPQEFRACFLKVKIQGPQEYMVRSHNAGGSHPRTQGQLYGLRDARSVQDPERPSTSAACVEFKCSGMLFDQRQVDRTLVTIMPQGSCRRVAVNGLLQDYLTRHPPSPPADDLSAFSMLAPLDPLGHNYGVYTVTDQSPRLAKEIAIGRCFDGSSDGFSREMKADAGTAVTFQCREPPAGRPSLFQRLLESPSTALGDIRREMGEVARAQARASGPLRTRRGRAQQ</sequence>
<organism evidence="12 13">
    <name type="scientific">Camelus dromedarius</name>
    <name type="common">Dromedary</name>
    <name type="synonym">Arabian camel</name>
    <dbReference type="NCBI Taxonomy" id="9838"/>
    <lineage>
        <taxon>Eukaryota</taxon>
        <taxon>Metazoa</taxon>
        <taxon>Chordata</taxon>
        <taxon>Craniata</taxon>
        <taxon>Vertebrata</taxon>
        <taxon>Euteleostomi</taxon>
        <taxon>Mammalia</taxon>
        <taxon>Eutheria</taxon>
        <taxon>Laurasiatheria</taxon>
        <taxon>Artiodactyla</taxon>
        <taxon>Tylopoda</taxon>
        <taxon>Camelidae</taxon>
        <taxon>Camelus</taxon>
    </lineage>
</organism>
<evidence type="ECO:0000256" key="6">
    <source>
        <dbReference type="ARBA" id="ARBA00023157"/>
    </source>
</evidence>
<dbReference type="Pfam" id="PF13927">
    <property type="entry name" value="Ig_3"/>
    <property type="match status" value="1"/>
</dbReference>
<dbReference type="PANTHER" id="PTHR15031:SF0">
    <property type="entry name" value="CARTILAGE INTERMEDIATE LAYER PROTEIN 2"/>
    <property type="match status" value="1"/>
</dbReference>
<keyword evidence="2" id="KW-0964">Secreted</keyword>
<dbReference type="InterPro" id="IPR036179">
    <property type="entry name" value="Ig-like_dom_sf"/>
</dbReference>
<dbReference type="Proteomes" id="UP000299084">
    <property type="component" value="Unassembled WGS sequence"/>
</dbReference>